<dbReference type="GO" id="GO:0071949">
    <property type="term" value="F:FAD binding"/>
    <property type="evidence" value="ECO:0007669"/>
    <property type="project" value="InterPro"/>
</dbReference>
<protein>
    <recommendedName>
        <fullName evidence="9">FAD-binding PCMH-type domain-containing protein</fullName>
    </recommendedName>
</protein>
<evidence type="ECO:0000256" key="1">
    <source>
        <dbReference type="ARBA" id="ARBA00001974"/>
    </source>
</evidence>
<dbReference type="InterPro" id="IPR006094">
    <property type="entry name" value="Oxid_FAD_bind_N"/>
</dbReference>
<feature type="domain" description="FAD-binding PCMH-type" evidence="9">
    <location>
        <begin position="73"/>
        <end position="249"/>
    </location>
</feature>
<dbReference type="Gene3D" id="3.30.43.10">
    <property type="entry name" value="Uridine Diphospho-n-acetylenolpyruvylglucosamine Reductase, domain 2"/>
    <property type="match status" value="1"/>
</dbReference>
<evidence type="ECO:0000256" key="2">
    <source>
        <dbReference type="ARBA" id="ARBA00005466"/>
    </source>
</evidence>
<gene>
    <name evidence="10" type="ORF">LSALG_LOCUS23784</name>
</gene>
<dbReference type="Gene3D" id="3.40.462.20">
    <property type="match status" value="1"/>
</dbReference>
<comment type="cofactor">
    <cofactor evidence="1">
        <name>FAD</name>
        <dbReference type="ChEBI" id="CHEBI:57692"/>
    </cofactor>
</comment>
<dbReference type="InterPro" id="IPR016166">
    <property type="entry name" value="FAD-bd_PCMH"/>
</dbReference>
<accession>A0AA35Z1N9</accession>
<comment type="similarity">
    <text evidence="2">Belongs to the oxygen-dependent FAD-linked oxidoreductase family.</text>
</comment>
<proteinExistence type="inferred from homology"/>
<evidence type="ECO:0000256" key="5">
    <source>
        <dbReference type="ARBA" id="ARBA00022827"/>
    </source>
</evidence>
<evidence type="ECO:0000256" key="8">
    <source>
        <dbReference type="SAM" id="SignalP"/>
    </source>
</evidence>
<evidence type="ECO:0000256" key="3">
    <source>
        <dbReference type="ARBA" id="ARBA00022630"/>
    </source>
</evidence>
<keyword evidence="4 8" id="KW-0732">Signal</keyword>
<dbReference type="PROSITE" id="PS51387">
    <property type="entry name" value="FAD_PCMH"/>
    <property type="match status" value="1"/>
</dbReference>
<name>A0AA35Z1N9_LACSI</name>
<dbReference type="InterPro" id="IPR016169">
    <property type="entry name" value="FAD-bd_PCMH_sub2"/>
</dbReference>
<dbReference type="InterPro" id="IPR012951">
    <property type="entry name" value="BBE"/>
</dbReference>
<keyword evidence="11" id="KW-1185">Reference proteome</keyword>
<keyword evidence="6" id="KW-1015">Disulfide bond</keyword>
<evidence type="ECO:0000259" key="9">
    <source>
        <dbReference type="PROSITE" id="PS51387"/>
    </source>
</evidence>
<dbReference type="GO" id="GO:0016491">
    <property type="term" value="F:oxidoreductase activity"/>
    <property type="evidence" value="ECO:0007669"/>
    <property type="project" value="InterPro"/>
</dbReference>
<organism evidence="10 11">
    <name type="scientific">Lactuca saligna</name>
    <name type="common">Willowleaf lettuce</name>
    <dbReference type="NCBI Taxonomy" id="75948"/>
    <lineage>
        <taxon>Eukaryota</taxon>
        <taxon>Viridiplantae</taxon>
        <taxon>Streptophyta</taxon>
        <taxon>Embryophyta</taxon>
        <taxon>Tracheophyta</taxon>
        <taxon>Spermatophyta</taxon>
        <taxon>Magnoliopsida</taxon>
        <taxon>eudicotyledons</taxon>
        <taxon>Gunneridae</taxon>
        <taxon>Pentapetalae</taxon>
        <taxon>asterids</taxon>
        <taxon>campanulids</taxon>
        <taxon>Asterales</taxon>
        <taxon>Asteraceae</taxon>
        <taxon>Cichorioideae</taxon>
        <taxon>Cichorieae</taxon>
        <taxon>Lactucinae</taxon>
        <taxon>Lactuca</taxon>
    </lineage>
</organism>
<feature type="signal peptide" evidence="8">
    <location>
        <begin position="1"/>
        <end position="27"/>
    </location>
</feature>
<dbReference type="SUPFAM" id="SSF56176">
    <property type="entry name" value="FAD-binding/transporter-associated domain-like"/>
    <property type="match status" value="1"/>
</dbReference>
<evidence type="ECO:0000256" key="4">
    <source>
        <dbReference type="ARBA" id="ARBA00022729"/>
    </source>
</evidence>
<dbReference type="InterPro" id="IPR016167">
    <property type="entry name" value="FAD-bd_PCMH_sub1"/>
</dbReference>
<evidence type="ECO:0000313" key="11">
    <source>
        <dbReference type="Proteomes" id="UP001177003"/>
    </source>
</evidence>
<keyword evidence="3" id="KW-0285">Flavoprotein</keyword>
<dbReference type="EMBL" id="OX465081">
    <property type="protein sequence ID" value="CAI9284241.1"/>
    <property type="molecule type" value="Genomic_DNA"/>
</dbReference>
<dbReference type="Gene3D" id="3.30.465.10">
    <property type="match status" value="1"/>
</dbReference>
<dbReference type="Proteomes" id="UP001177003">
    <property type="component" value="Chromosome 5"/>
</dbReference>
<keyword evidence="5" id="KW-0274">FAD</keyword>
<dbReference type="Pfam" id="PF01565">
    <property type="entry name" value="FAD_binding_4"/>
    <property type="match status" value="1"/>
</dbReference>
<keyword evidence="7" id="KW-0325">Glycoprotein</keyword>
<feature type="chain" id="PRO_5041382110" description="FAD-binding PCMH-type domain-containing protein" evidence="8">
    <location>
        <begin position="28"/>
        <end position="541"/>
    </location>
</feature>
<dbReference type="Pfam" id="PF08031">
    <property type="entry name" value="BBE"/>
    <property type="match status" value="1"/>
</dbReference>
<evidence type="ECO:0000313" key="10">
    <source>
        <dbReference type="EMBL" id="CAI9284241.1"/>
    </source>
</evidence>
<dbReference type="InterPro" id="IPR036318">
    <property type="entry name" value="FAD-bd_PCMH-like_sf"/>
</dbReference>
<dbReference type="FunFam" id="3.30.43.10:FF:000004">
    <property type="entry name" value="Berberine bridge enzyme-like 15"/>
    <property type="match status" value="1"/>
</dbReference>
<evidence type="ECO:0000256" key="7">
    <source>
        <dbReference type="ARBA" id="ARBA00023180"/>
    </source>
</evidence>
<dbReference type="PANTHER" id="PTHR32448">
    <property type="entry name" value="OS08G0158400 PROTEIN"/>
    <property type="match status" value="1"/>
</dbReference>
<evidence type="ECO:0000256" key="6">
    <source>
        <dbReference type="ARBA" id="ARBA00023157"/>
    </source>
</evidence>
<dbReference type="AlphaFoldDB" id="A0AA35Z1N9"/>
<sequence>MELKFFSCKLLSFLLCLSLGFFPSINSAEFFDCISTKLSSNFTSSDIVITPDDTSYSTILQSTIQNLRYSTDKTLKPLAIITPFAYHHVQSTIICSKASGLQIRIRSGGHDDEGLSYTSHDHTPFILLDMNKLRSVTIDLDDNTAWVESGATIGELYYWVSQKSNLLGFPAGECPSVGVGGHLSGGGFGIMARKYGLSADNVIDAHIVDVNGRILDRNSMGEDLFWAIRGGGGGSFGVVLSWKINLVYVPPVVTVFSLSKKLDRSGTQIVNKWQYVAHNLTEDLFIHLVVNLASVSEQEESRTLQLTINALFLGTADKLMEIVEDGFPELGLQKTDCVEMSWIESVVYFSGYLSGEGIDALRDRSLKPWPKSYSVAKSDYVKKPIPEEAFEDIWKWCLQENLLLVIEPFGGRMSEIDATETPYAHREGNLYIIQYIMRWTDEDFKAAKKHVDLLREIYEKMTPFVSNNPREAYVNVRDLDLGTNGKGGCGSSYEHALEWGSKYFMGNFRRLAIVKGEVDPTNFFGHEQSIPPLVLDYLILD</sequence>
<reference evidence="10" key="1">
    <citation type="submission" date="2023-04" db="EMBL/GenBank/DDBJ databases">
        <authorList>
            <person name="Vijverberg K."/>
            <person name="Xiong W."/>
            <person name="Schranz E."/>
        </authorList>
    </citation>
    <scope>NUCLEOTIDE SEQUENCE</scope>
</reference>